<evidence type="ECO:0000313" key="1">
    <source>
        <dbReference type="EMBL" id="EEL67734.1"/>
    </source>
</evidence>
<dbReference type="AlphaFoldDB" id="C2Y2X2"/>
<comment type="caution">
    <text evidence="1">The sequence shown here is derived from an EMBL/GenBank/DDBJ whole genome shotgun (WGS) entry which is preliminary data.</text>
</comment>
<organism evidence="1">
    <name type="scientific">Bacillus mycoides</name>
    <dbReference type="NCBI Taxonomy" id="1405"/>
    <lineage>
        <taxon>Bacteria</taxon>
        <taxon>Bacillati</taxon>
        <taxon>Bacillota</taxon>
        <taxon>Bacilli</taxon>
        <taxon>Bacillales</taxon>
        <taxon>Bacillaceae</taxon>
        <taxon>Bacillus</taxon>
        <taxon>Bacillus cereus group</taxon>
    </lineage>
</organism>
<dbReference type="Proteomes" id="UP000001753">
    <property type="component" value="Chromosome"/>
</dbReference>
<dbReference type="HOGENOM" id="CLU_3324240_0_0_9"/>
<sequence>MRNKSYTLIKDIVVSNNVIQEKFKTHSHHYLKFKLFKV</sequence>
<proteinExistence type="predicted"/>
<name>C2Y2X2_BACMY</name>
<dbReference type="EMBL" id="ACMP01000158">
    <property type="protein sequence ID" value="EEL67734.1"/>
    <property type="molecule type" value="Genomic_DNA"/>
</dbReference>
<gene>
    <name evidence="1" type="ORF">bcere0026_53190</name>
</gene>
<protein>
    <submittedName>
        <fullName evidence="1">Uncharacterized protein</fullName>
    </submittedName>
</protein>
<reference evidence="1" key="1">
    <citation type="journal article" date="2012" name="Genome Res.">
        <title>Genomic characterization of the Bacillus cereus sensu lato species: Backdrop to the evolution of Bacillus anthracis.</title>
        <authorList>
            <person name="Zwick M.E."/>
            <person name="Joseph S.J."/>
            <person name="Didelot X."/>
            <person name="Chen P.E."/>
            <person name="Bishop-Lilly K.A."/>
            <person name="Stewart A.C."/>
            <person name="Willner K."/>
            <person name="Nolan N."/>
            <person name="Lentz S."/>
            <person name="Thomason M.K."/>
            <person name="Sozhamannan S."/>
            <person name="Mateczun A.J."/>
            <person name="Du L."/>
            <person name="Read T.D."/>
        </authorList>
    </citation>
    <scope>NUCLEOTIDE SEQUENCE [LARGE SCALE GENOMIC DNA]</scope>
    <source>
        <strain evidence="1">AH603</strain>
    </source>
</reference>
<accession>C2Y2X2</accession>